<dbReference type="GO" id="GO:0050355">
    <property type="term" value="F:inorganic triphosphate phosphatase activity"/>
    <property type="evidence" value="ECO:0007669"/>
    <property type="project" value="InterPro"/>
</dbReference>
<dbReference type="InterPro" id="IPR023577">
    <property type="entry name" value="CYTH_domain"/>
</dbReference>
<dbReference type="Gene3D" id="2.40.320.10">
    <property type="entry name" value="Hypothetical Protein Pfu-838710-001"/>
    <property type="match status" value="1"/>
</dbReference>
<evidence type="ECO:0000313" key="4">
    <source>
        <dbReference type="Proteomes" id="UP000092508"/>
    </source>
</evidence>
<organism evidence="3 4">
    <name type="scientific">Faucicola atlantae</name>
    <dbReference type="NCBI Taxonomy" id="34059"/>
    <lineage>
        <taxon>Bacteria</taxon>
        <taxon>Pseudomonadati</taxon>
        <taxon>Pseudomonadota</taxon>
        <taxon>Gammaproteobacteria</taxon>
        <taxon>Moraxellales</taxon>
        <taxon>Moraxellaceae</taxon>
        <taxon>Faucicola</taxon>
    </lineage>
</organism>
<dbReference type="SMART" id="SM00880">
    <property type="entry name" value="CHAD"/>
    <property type="match status" value="1"/>
</dbReference>
<dbReference type="AlphaFoldDB" id="A0A1B8QDT4"/>
<evidence type="ECO:0000259" key="1">
    <source>
        <dbReference type="PROSITE" id="PS51707"/>
    </source>
</evidence>
<sequence length="515" mass="57097">MYEIELKFCVPEFTQVNLDKQVRTKTATQQRLAAYYFDTADRALAKAGMALRVRFENGNWVQTLKTAGDGVAKRGEFNQIRDLAPDADATTIRPDLTVFDDPNAKAALERVMALADLDGALKLQYLTDVTRTQRCIKKNASQIELAYDVGTVAKGTSNADDADDQRALHELEFELLSGDASDLIEVAKVWCKRHKLYLSTVTKAERGGLLLAGKRYPAATKADLSQLNFASDISQFAFLQHVVNNCLVQILPNASAIADGSPDGNHVHQLRVGIRRLRTALKTFKNFTDAIDPNWILVLKHTFSLLGEYRDREILQIKTQPMLAAQGAPHVEWTFDGIDVLPIDAVRANDFQIVLLELIKFTHLPAPADSPAALSAVRKKLKKLFKKIAIASEHYATLDTDQQHDVRKDLKTLRYVSEFAAPLFANQSKDKGKAKDTAKGKKNAKLAAFLQYLEPAQDLLGEYNDNVVGQEHYAARAATDPNALFAVGWFSGRQAESAARCAVGLQDIKNAPVFW</sequence>
<dbReference type="STRING" id="34059.A9308_05640"/>
<dbReference type="RefSeq" id="WP_067235909.1">
    <property type="nucleotide sequence ID" value="NZ_LZMZ01000011.1"/>
</dbReference>
<reference evidence="3 4" key="1">
    <citation type="submission" date="2016-06" db="EMBL/GenBank/DDBJ databases">
        <title>Draft genome of Moraxella atlantae CCUG 66109.</title>
        <authorList>
            <person name="Salva-Serra F."/>
            <person name="Engstrom-Jakobsson H."/>
            <person name="Thorell K."/>
            <person name="Gonzales-Siles L."/>
            <person name="Karlsson R."/>
            <person name="Boulund F."/>
            <person name="Engstrand L."/>
            <person name="Kristiansson E."/>
            <person name="Moore E."/>
        </authorList>
    </citation>
    <scope>NUCLEOTIDE SEQUENCE [LARGE SCALE GENOMIC DNA]</scope>
    <source>
        <strain evidence="3 4">CCUG 66109</strain>
    </source>
</reference>
<dbReference type="InterPro" id="IPR033469">
    <property type="entry name" value="CYTH-like_dom_sf"/>
</dbReference>
<dbReference type="Pfam" id="PF05235">
    <property type="entry name" value="CHAD"/>
    <property type="match status" value="1"/>
</dbReference>
<evidence type="ECO:0008006" key="5">
    <source>
        <dbReference type="Google" id="ProtNLM"/>
    </source>
</evidence>
<evidence type="ECO:0000313" key="3">
    <source>
        <dbReference type="EMBL" id="OBX79709.1"/>
    </source>
</evidence>
<evidence type="ECO:0000259" key="2">
    <source>
        <dbReference type="PROSITE" id="PS51708"/>
    </source>
</evidence>
<dbReference type="CDD" id="cd07756">
    <property type="entry name" value="CYTH-like_Pase_CHAD"/>
    <property type="match status" value="1"/>
</dbReference>
<dbReference type="EMBL" id="LZMZ01000011">
    <property type="protein sequence ID" value="OBX79709.1"/>
    <property type="molecule type" value="Genomic_DNA"/>
</dbReference>
<comment type="caution">
    <text evidence="3">The sequence shown here is derived from an EMBL/GenBank/DDBJ whole genome shotgun (WGS) entry which is preliminary data.</text>
</comment>
<dbReference type="PANTHER" id="PTHR39569">
    <property type="entry name" value="INORGANIC TRIPHOSPHATASE"/>
    <property type="match status" value="1"/>
</dbReference>
<accession>A0A1B8QDT4</accession>
<dbReference type="Pfam" id="PF01928">
    <property type="entry name" value="CYTH"/>
    <property type="match status" value="1"/>
</dbReference>
<dbReference type="Gene3D" id="1.40.20.10">
    <property type="entry name" value="CHAD domain"/>
    <property type="match status" value="1"/>
</dbReference>
<dbReference type="Proteomes" id="UP000092508">
    <property type="component" value="Unassembled WGS sequence"/>
</dbReference>
<dbReference type="InterPro" id="IPR007899">
    <property type="entry name" value="CHAD_dom"/>
</dbReference>
<protein>
    <recommendedName>
        <fullName evidence="5">Inorganic triphosphatase</fullName>
    </recommendedName>
</protein>
<gene>
    <name evidence="3" type="ORF">A9308_05640</name>
</gene>
<dbReference type="PANTHER" id="PTHR39569:SF1">
    <property type="entry name" value="INORGANIC TRIPHOSPHATASE"/>
    <property type="match status" value="1"/>
</dbReference>
<dbReference type="OrthoDB" id="3034217at2"/>
<dbReference type="InterPro" id="IPR039013">
    <property type="entry name" value="YgiF"/>
</dbReference>
<dbReference type="PROSITE" id="PS51708">
    <property type="entry name" value="CHAD"/>
    <property type="match status" value="1"/>
</dbReference>
<dbReference type="GO" id="GO:0046872">
    <property type="term" value="F:metal ion binding"/>
    <property type="evidence" value="ECO:0007669"/>
    <property type="project" value="TreeGrafter"/>
</dbReference>
<proteinExistence type="predicted"/>
<dbReference type="InterPro" id="IPR038186">
    <property type="entry name" value="CHAD_dom_sf"/>
</dbReference>
<feature type="domain" description="CYTH" evidence="1">
    <location>
        <begin position="1"/>
        <end position="214"/>
    </location>
</feature>
<feature type="domain" description="CHAD" evidence="2">
    <location>
        <begin position="232"/>
        <end position="515"/>
    </location>
</feature>
<name>A0A1B8QDT4_9GAMM</name>
<dbReference type="SMART" id="SM01118">
    <property type="entry name" value="CYTH"/>
    <property type="match status" value="1"/>
</dbReference>
<dbReference type="PROSITE" id="PS51707">
    <property type="entry name" value="CYTH"/>
    <property type="match status" value="1"/>
</dbReference>
<dbReference type="SUPFAM" id="SSF55154">
    <property type="entry name" value="CYTH-like phosphatases"/>
    <property type="match status" value="1"/>
</dbReference>